<dbReference type="InterPro" id="IPR001460">
    <property type="entry name" value="PCN-bd_Tpept"/>
</dbReference>
<evidence type="ECO:0000256" key="14">
    <source>
        <dbReference type="SAM" id="MobiDB-lite"/>
    </source>
</evidence>
<evidence type="ECO:0000256" key="7">
    <source>
        <dbReference type="ARBA" id="ARBA00022801"/>
    </source>
</evidence>
<dbReference type="InterPro" id="IPR023346">
    <property type="entry name" value="Lysozyme-like_dom_sf"/>
</dbReference>
<dbReference type="PANTHER" id="PTHR32282">
    <property type="entry name" value="BINDING PROTEIN TRANSPEPTIDASE, PUTATIVE-RELATED"/>
    <property type="match status" value="1"/>
</dbReference>
<dbReference type="GO" id="GO:0009002">
    <property type="term" value="F:serine-type D-Ala-D-Ala carboxypeptidase activity"/>
    <property type="evidence" value="ECO:0007669"/>
    <property type="project" value="UniProtKB-EC"/>
</dbReference>
<dbReference type="RefSeq" id="WP_013048164.1">
    <property type="nucleotide sequence ID" value="NC_014011.1"/>
</dbReference>
<evidence type="ECO:0000256" key="9">
    <source>
        <dbReference type="ARBA" id="ARBA00022984"/>
    </source>
</evidence>
<evidence type="ECO:0000256" key="4">
    <source>
        <dbReference type="ARBA" id="ARBA00022670"/>
    </source>
</evidence>
<evidence type="ECO:0000256" key="1">
    <source>
        <dbReference type="ARBA" id="ARBA00007090"/>
    </source>
</evidence>
<keyword evidence="8" id="KW-0133">Cell shape</keyword>
<dbReference type="GO" id="GO:0008658">
    <property type="term" value="F:penicillin binding"/>
    <property type="evidence" value="ECO:0007669"/>
    <property type="project" value="InterPro"/>
</dbReference>
<dbReference type="InterPro" id="IPR036950">
    <property type="entry name" value="PBP_transglycosylase"/>
</dbReference>
<dbReference type="GO" id="GO:0009252">
    <property type="term" value="P:peptidoglycan biosynthetic process"/>
    <property type="evidence" value="ECO:0007669"/>
    <property type="project" value="UniProtKB-KW"/>
</dbReference>
<comment type="catalytic activity">
    <reaction evidence="13">
        <text>[GlcNAc-(1-&gt;4)-Mur2Ac(oyl-L-Ala-gamma-D-Glu-L-Lys-D-Ala-D-Ala)](n)-di-trans,octa-cis-undecaprenyl diphosphate + beta-D-GlcNAc-(1-&gt;4)-Mur2Ac(oyl-L-Ala-gamma-D-Glu-L-Lys-D-Ala-D-Ala)-di-trans,octa-cis-undecaprenyl diphosphate = [GlcNAc-(1-&gt;4)-Mur2Ac(oyl-L-Ala-gamma-D-Glu-L-Lys-D-Ala-D-Ala)](n+1)-di-trans,octa-cis-undecaprenyl diphosphate + di-trans,octa-cis-undecaprenyl diphosphate + H(+)</text>
        <dbReference type="Rhea" id="RHEA:23708"/>
        <dbReference type="Rhea" id="RHEA-COMP:9602"/>
        <dbReference type="Rhea" id="RHEA-COMP:9603"/>
        <dbReference type="ChEBI" id="CHEBI:15378"/>
        <dbReference type="ChEBI" id="CHEBI:58405"/>
        <dbReference type="ChEBI" id="CHEBI:60033"/>
        <dbReference type="ChEBI" id="CHEBI:78435"/>
        <dbReference type="EC" id="2.4.99.28"/>
    </reaction>
</comment>
<keyword evidence="9" id="KW-0573">Peptidoglycan synthesis</keyword>
<keyword evidence="7" id="KW-0378">Hydrolase</keyword>
<keyword evidence="10" id="KW-0511">Multifunctional enzyme</keyword>
<comment type="similarity">
    <text evidence="1">In the C-terminal section; belongs to the transpeptidase family.</text>
</comment>
<dbReference type="Pfam" id="PF00905">
    <property type="entry name" value="Transpeptidase"/>
    <property type="match status" value="1"/>
</dbReference>
<dbReference type="OrthoDB" id="9766909at2"/>
<evidence type="ECO:0000256" key="13">
    <source>
        <dbReference type="ARBA" id="ARBA00049902"/>
    </source>
</evidence>
<dbReference type="SUPFAM" id="SSF53955">
    <property type="entry name" value="Lysozyme-like"/>
    <property type="match status" value="1"/>
</dbReference>
<dbReference type="InterPro" id="IPR050396">
    <property type="entry name" value="Glycosyltr_51/Transpeptidase"/>
</dbReference>
<name>D5EEB6_AMICL</name>
<comment type="catalytic activity">
    <reaction evidence="12">
        <text>Preferential cleavage: (Ac)2-L-Lys-D-Ala-|-D-Ala. Also transpeptidation of peptidyl-alanyl moieties that are N-acyl substituents of D-alanine.</text>
        <dbReference type="EC" id="3.4.16.4"/>
    </reaction>
</comment>
<protein>
    <submittedName>
        <fullName evidence="18">Penicillin-binding protein, 1A family</fullName>
    </submittedName>
</protein>
<dbReference type="GO" id="GO:0006508">
    <property type="term" value="P:proteolysis"/>
    <property type="evidence" value="ECO:0007669"/>
    <property type="project" value="UniProtKB-KW"/>
</dbReference>
<dbReference type="PANTHER" id="PTHR32282:SF33">
    <property type="entry name" value="PEPTIDOGLYCAN GLYCOSYLTRANSFERASE"/>
    <property type="match status" value="1"/>
</dbReference>
<dbReference type="eggNOG" id="COG0744">
    <property type="taxonomic scope" value="Bacteria"/>
</dbReference>
<feature type="region of interest" description="Disordered" evidence="14">
    <location>
        <begin position="727"/>
        <end position="757"/>
    </location>
</feature>
<dbReference type="GO" id="GO:0071555">
    <property type="term" value="P:cell wall organization"/>
    <property type="evidence" value="ECO:0007669"/>
    <property type="project" value="UniProtKB-KW"/>
</dbReference>
<feature type="domain" description="Glycosyl transferase family 51" evidence="17">
    <location>
        <begin position="82"/>
        <end position="255"/>
    </location>
</feature>
<dbReference type="GO" id="GO:0030288">
    <property type="term" value="C:outer membrane-bounded periplasmic space"/>
    <property type="evidence" value="ECO:0007669"/>
    <property type="project" value="TreeGrafter"/>
</dbReference>
<evidence type="ECO:0000256" key="12">
    <source>
        <dbReference type="ARBA" id="ARBA00034000"/>
    </source>
</evidence>
<evidence type="ECO:0000256" key="5">
    <source>
        <dbReference type="ARBA" id="ARBA00022676"/>
    </source>
</evidence>
<dbReference type="HOGENOM" id="CLU_006354_2_4_0"/>
<proteinExistence type="inferred from homology"/>
<evidence type="ECO:0000259" key="16">
    <source>
        <dbReference type="Pfam" id="PF00905"/>
    </source>
</evidence>
<keyword evidence="15" id="KW-0812">Transmembrane</keyword>
<comment type="similarity">
    <text evidence="2">In the N-terminal section; belongs to the glycosyltransferase 51 family.</text>
</comment>
<keyword evidence="11" id="KW-0961">Cell wall biogenesis/degradation</keyword>
<dbReference type="Gene3D" id="3.40.710.10">
    <property type="entry name" value="DD-peptidase/beta-lactamase superfamily"/>
    <property type="match status" value="1"/>
</dbReference>
<dbReference type="CAZy" id="GT51">
    <property type="family name" value="Glycosyltransferase Family 51"/>
</dbReference>
<evidence type="ECO:0000256" key="11">
    <source>
        <dbReference type="ARBA" id="ARBA00023316"/>
    </source>
</evidence>
<feature type="transmembrane region" description="Helical" evidence="15">
    <location>
        <begin position="30"/>
        <end position="53"/>
    </location>
</feature>
<dbReference type="EMBL" id="CP001997">
    <property type="protein sequence ID" value="ADE56898.1"/>
    <property type="molecule type" value="Genomic_DNA"/>
</dbReference>
<dbReference type="InterPro" id="IPR001264">
    <property type="entry name" value="Glyco_trans_51"/>
</dbReference>
<feature type="compositionally biased region" description="Basic and acidic residues" evidence="14">
    <location>
        <begin position="747"/>
        <end position="757"/>
    </location>
</feature>
<reference evidence="18 19" key="1">
    <citation type="journal article" date="2010" name="Stand. Genomic Sci.">
        <title>Complete genome sequence of Aminobacterium colombiense type strain (ALA-1).</title>
        <authorList>
            <person name="Chertkov O."/>
            <person name="Sikorski J."/>
            <person name="Brambilla E."/>
            <person name="Lapidus A."/>
            <person name="Copeland A."/>
            <person name="Glavina Del Rio T."/>
            <person name="Nolan M."/>
            <person name="Lucas S."/>
            <person name="Tice H."/>
            <person name="Cheng J.F."/>
            <person name="Han C."/>
            <person name="Detter J.C."/>
            <person name="Bruce D."/>
            <person name="Tapia R."/>
            <person name="Goodwin L."/>
            <person name="Pitluck S."/>
            <person name="Liolios K."/>
            <person name="Ivanova N."/>
            <person name="Mavromatis K."/>
            <person name="Ovchinnikova G."/>
            <person name="Pati A."/>
            <person name="Chen A."/>
            <person name="Palaniappan K."/>
            <person name="Land M."/>
            <person name="Hauser L."/>
            <person name="Chang Y.J."/>
            <person name="Jeffries C.D."/>
            <person name="Spring S."/>
            <person name="Rohde M."/>
            <person name="Goker M."/>
            <person name="Bristow J."/>
            <person name="Eisen J.A."/>
            <person name="Markowitz V."/>
            <person name="Hugenholtz P."/>
            <person name="Kyrpides N.C."/>
            <person name="Klenk H.P."/>
        </authorList>
    </citation>
    <scope>NUCLEOTIDE SEQUENCE [LARGE SCALE GENOMIC DNA]</scope>
    <source>
        <strain evidence="19">DSM 12261 / ALA-1</strain>
    </source>
</reference>
<keyword evidence="15" id="KW-0472">Membrane</keyword>
<keyword evidence="19" id="KW-1185">Reference proteome</keyword>
<evidence type="ECO:0000313" key="18">
    <source>
        <dbReference type="EMBL" id="ADE56898.1"/>
    </source>
</evidence>
<keyword evidence="3" id="KW-0121">Carboxypeptidase</keyword>
<keyword evidence="6" id="KW-0808">Transferase</keyword>
<gene>
    <name evidence="18" type="ordered locus">Amico_0765</name>
</gene>
<dbReference type="Gene3D" id="1.10.3810.10">
    <property type="entry name" value="Biosynthetic peptidoglycan transglycosylase-like"/>
    <property type="match status" value="1"/>
</dbReference>
<dbReference type="GO" id="GO:0008360">
    <property type="term" value="P:regulation of cell shape"/>
    <property type="evidence" value="ECO:0007669"/>
    <property type="project" value="UniProtKB-KW"/>
</dbReference>
<keyword evidence="15" id="KW-1133">Transmembrane helix</keyword>
<feature type="domain" description="Penicillin-binding protein transpeptidase" evidence="16">
    <location>
        <begin position="341"/>
        <end position="613"/>
    </location>
</feature>
<dbReference type="AlphaFoldDB" id="D5EEB6"/>
<dbReference type="InterPro" id="IPR012338">
    <property type="entry name" value="Beta-lactam/transpept-like"/>
</dbReference>
<keyword evidence="5" id="KW-0328">Glycosyltransferase</keyword>
<dbReference type="NCBIfam" id="TIGR02074">
    <property type="entry name" value="PBP_1a_fam"/>
    <property type="match status" value="1"/>
</dbReference>
<accession>D5EEB6</accession>
<evidence type="ECO:0000259" key="17">
    <source>
        <dbReference type="Pfam" id="PF00912"/>
    </source>
</evidence>
<dbReference type="GO" id="GO:0008955">
    <property type="term" value="F:peptidoglycan glycosyltransferase activity"/>
    <property type="evidence" value="ECO:0007669"/>
    <property type="project" value="UniProtKB-EC"/>
</dbReference>
<evidence type="ECO:0000256" key="6">
    <source>
        <dbReference type="ARBA" id="ARBA00022679"/>
    </source>
</evidence>
<evidence type="ECO:0000256" key="2">
    <source>
        <dbReference type="ARBA" id="ARBA00007739"/>
    </source>
</evidence>
<evidence type="ECO:0000256" key="8">
    <source>
        <dbReference type="ARBA" id="ARBA00022960"/>
    </source>
</evidence>
<dbReference type="STRING" id="572547.Amico_0765"/>
<evidence type="ECO:0000256" key="3">
    <source>
        <dbReference type="ARBA" id="ARBA00022645"/>
    </source>
</evidence>
<keyword evidence="4" id="KW-0645">Protease</keyword>
<dbReference type="KEGG" id="aco:Amico_0765"/>
<sequence>MTRKEPESNAAKRDGKQPPQSGGLYLIRKVLFLVLLVMAAGIAVVFVFGALYIKEISEELPTTSQILAHKENVASTVYDRDNEIIARLFTENRKPVQLKDISPWILKCTLAAEDSSFYQHGGIRVTAIGRALMVDILHRGARQGGSTITQQLARNLFLSQEKTIKRKAKEIMLAIRMEQLFSKDKILEMYLNTIYFGHGAWGIETAAKTYFGKESRNLTLSESAVIAGLIAAPERYSPLNNINNAKKRQGYVLGRLIDLGWIDSETKEKAYIEEINLKHVPNKVTEFNKAPYFISHLLINHLLPTYGADLVYSGGMEIYTTIDLDLQEKADNAIKMLKSQGALVALDPLTGEVLALTGGKDFSTSKFNRVTQAYRQPGSAFKPFVFAAALEKGIMPTDHFLDAPLSYDVPGEEKTWEPGNYGQKFHGEVTVLDALIHSYNTVAVRMADITGVSNIIKMARSTGITSPHLPHDLSIALGTASVTPLEMATAFSTFANGGHVVSPLMIREIRSGNGDVLEFHKPEIREGISPVTATVIRSLMEDAVRAGTGRNALIPGWETFGKTGTTNEYSDAWFAGGVPGLVTIVYAGNDDHKALGRNATGSAIAVPVWKSFMSEAVKVLHLPQAFDIPQGLAVEAVRVCRQTGFLAAPGCSAATLLLPAGSTPTTTCPIHGGDIFACQNDSLAPRLYLLPQDEEHYYTYAKFPDGDIPFSLAGSDIEVKVSSTVEEKSQLSHKPAQKSVIPVGEQDPYKDDPSPAQTIEERYQDLLKQYGITN</sequence>
<organism evidence="18 19">
    <name type="scientific">Aminobacterium colombiense (strain DSM 12261 / ALA-1)</name>
    <dbReference type="NCBI Taxonomy" id="572547"/>
    <lineage>
        <taxon>Bacteria</taxon>
        <taxon>Thermotogati</taxon>
        <taxon>Synergistota</taxon>
        <taxon>Synergistia</taxon>
        <taxon>Synergistales</taxon>
        <taxon>Aminobacteriaceae</taxon>
        <taxon>Aminobacterium</taxon>
    </lineage>
</organism>
<evidence type="ECO:0000256" key="15">
    <source>
        <dbReference type="SAM" id="Phobius"/>
    </source>
</evidence>
<dbReference type="FunFam" id="1.10.3810.10:FF:000001">
    <property type="entry name" value="Penicillin-binding protein 1A"/>
    <property type="match status" value="1"/>
</dbReference>
<evidence type="ECO:0000256" key="10">
    <source>
        <dbReference type="ARBA" id="ARBA00023268"/>
    </source>
</evidence>
<dbReference type="SUPFAM" id="SSF56601">
    <property type="entry name" value="beta-lactamase/transpeptidase-like"/>
    <property type="match status" value="1"/>
</dbReference>
<evidence type="ECO:0000313" key="19">
    <source>
        <dbReference type="Proteomes" id="UP000002366"/>
    </source>
</evidence>
<dbReference type="Proteomes" id="UP000002366">
    <property type="component" value="Chromosome"/>
</dbReference>
<dbReference type="Pfam" id="PF00912">
    <property type="entry name" value="Transgly"/>
    <property type="match status" value="1"/>
</dbReference>